<evidence type="ECO:0000256" key="1">
    <source>
        <dbReference type="SAM" id="Phobius"/>
    </source>
</evidence>
<keyword evidence="1" id="KW-0472">Membrane</keyword>
<dbReference type="InterPro" id="IPR029151">
    <property type="entry name" value="Sensor-like_sf"/>
</dbReference>
<proteinExistence type="predicted"/>
<gene>
    <name evidence="3" type="ORF">J3U88_11205</name>
</gene>
<dbReference type="Proteomes" id="UP000664417">
    <property type="component" value="Unassembled WGS sequence"/>
</dbReference>
<dbReference type="GO" id="GO:0016020">
    <property type="term" value="C:membrane"/>
    <property type="evidence" value="ECO:0007669"/>
    <property type="project" value="InterPro"/>
</dbReference>
<keyword evidence="1" id="KW-1133">Transmembrane helix</keyword>
<evidence type="ECO:0000313" key="4">
    <source>
        <dbReference type="Proteomes" id="UP000664417"/>
    </source>
</evidence>
<reference evidence="3" key="1">
    <citation type="submission" date="2021-03" db="EMBL/GenBank/DDBJ databases">
        <authorList>
            <person name="Wang G."/>
        </authorList>
    </citation>
    <scope>NUCLEOTIDE SEQUENCE</scope>
    <source>
        <strain evidence="3">KCTC 12899</strain>
    </source>
</reference>
<evidence type="ECO:0000259" key="2">
    <source>
        <dbReference type="PROSITE" id="PS50885"/>
    </source>
</evidence>
<comment type="caution">
    <text evidence="3">The sequence shown here is derived from an EMBL/GenBank/DDBJ whole genome shotgun (WGS) entry which is preliminary data.</text>
</comment>
<feature type="domain" description="HAMP" evidence="2">
    <location>
        <begin position="204"/>
        <end position="256"/>
    </location>
</feature>
<organism evidence="3 4">
    <name type="scientific">Acanthopleuribacter pedis</name>
    <dbReference type="NCBI Taxonomy" id="442870"/>
    <lineage>
        <taxon>Bacteria</taxon>
        <taxon>Pseudomonadati</taxon>
        <taxon>Acidobacteriota</taxon>
        <taxon>Holophagae</taxon>
        <taxon>Acanthopleuribacterales</taxon>
        <taxon>Acanthopleuribacteraceae</taxon>
        <taxon>Acanthopleuribacter</taxon>
    </lineage>
</organism>
<dbReference type="SMART" id="SM00304">
    <property type="entry name" value="HAMP"/>
    <property type="match status" value="1"/>
</dbReference>
<dbReference type="Gene3D" id="6.10.340.10">
    <property type="match status" value="1"/>
</dbReference>
<accession>A0A8J7U575</accession>
<name>A0A8J7U575_9BACT</name>
<dbReference type="GO" id="GO:0007165">
    <property type="term" value="P:signal transduction"/>
    <property type="evidence" value="ECO:0007669"/>
    <property type="project" value="InterPro"/>
</dbReference>
<dbReference type="EMBL" id="JAFREP010000008">
    <property type="protein sequence ID" value="MBO1319026.1"/>
    <property type="molecule type" value="Genomic_DNA"/>
</dbReference>
<dbReference type="RefSeq" id="WP_207858847.1">
    <property type="nucleotide sequence ID" value="NZ_JAFREP010000008.1"/>
</dbReference>
<dbReference type="AlphaFoldDB" id="A0A8J7U575"/>
<keyword evidence="4" id="KW-1185">Reference proteome</keyword>
<dbReference type="InterPro" id="IPR003660">
    <property type="entry name" value="HAMP_dom"/>
</dbReference>
<feature type="transmembrane region" description="Helical" evidence="1">
    <location>
        <begin position="181"/>
        <end position="203"/>
    </location>
</feature>
<dbReference type="PROSITE" id="PS50885">
    <property type="entry name" value="HAMP"/>
    <property type="match status" value="1"/>
</dbReference>
<dbReference type="CDD" id="cd06225">
    <property type="entry name" value="HAMP"/>
    <property type="match status" value="1"/>
</dbReference>
<dbReference type="Pfam" id="PF00672">
    <property type="entry name" value="HAMP"/>
    <property type="match status" value="1"/>
</dbReference>
<dbReference type="SUPFAM" id="SSF158472">
    <property type="entry name" value="HAMP domain-like"/>
    <property type="match status" value="1"/>
</dbReference>
<keyword evidence="1" id="KW-0812">Transmembrane</keyword>
<dbReference type="SUPFAM" id="SSF103190">
    <property type="entry name" value="Sensory domain-like"/>
    <property type="match status" value="1"/>
</dbReference>
<feature type="transmembrane region" description="Helical" evidence="1">
    <location>
        <begin position="7"/>
        <end position="27"/>
    </location>
</feature>
<protein>
    <submittedName>
        <fullName evidence="3">Cache and HAMP domain-containing protein</fullName>
    </submittedName>
</protein>
<evidence type="ECO:0000313" key="3">
    <source>
        <dbReference type="EMBL" id="MBO1319026.1"/>
    </source>
</evidence>
<sequence>MSLTAKFALFTSALCVAVIFSITYLSYRISYKELESSLGLQLEAIVRTGATRIDGDKHDQVRGMADQNAPAFLELRDVLREIKTANELETEVYTFRQKGETLEFVIMTNEKPFIGDTYQIRPEMRDTLIKGKPAHTQLYGDHHGEWISAYAPIFDADGNISGLLEADYEVHTFFALLREKFIYLMLKAMGFALVAMVLSVLLAKSVTRKLVYLTNITERISLGKMDTPIEVKGRDEVAKLGGSLERMRESLVMAAKMLD</sequence>